<proteinExistence type="predicted"/>
<reference evidence="2" key="1">
    <citation type="submission" date="2016-10" db="EMBL/GenBank/DDBJ databases">
        <authorList>
            <person name="Varghese N."/>
            <person name="Submissions S."/>
        </authorList>
    </citation>
    <scope>NUCLEOTIDE SEQUENCE [LARGE SCALE GENOMIC DNA]</scope>
    <source>
        <strain evidence="2">CGMCC 1.10223</strain>
    </source>
</reference>
<gene>
    <name evidence="1" type="ORF">SAMN04487969_13438</name>
</gene>
<accession>A0A1I2IDE9</accession>
<dbReference type="Proteomes" id="UP000183410">
    <property type="component" value="Unassembled WGS sequence"/>
</dbReference>
<sequence length="136" mass="15514">MNVNFGDIVAGERVGKYKLGSSLEELLEVIESPYVISESSNTINIDIDIDNIHFFVSKKTGELSTITVFGDYKGKYLSKICIGSTLMDLEDLDIEDLEYDSMENEYNMQGLTFCFSLKNEQGDRFLEHMVIWKSIE</sequence>
<evidence type="ECO:0000313" key="1">
    <source>
        <dbReference type="EMBL" id="SFF40412.1"/>
    </source>
</evidence>
<protein>
    <submittedName>
        <fullName evidence="1">Uncharacterized protein</fullName>
    </submittedName>
</protein>
<name>A0A1I2IDE9_9BACL</name>
<keyword evidence="2" id="KW-1185">Reference proteome</keyword>
<dbReference type="RefSeq" id="WP_046234644.1">
    <property type="nucleotide sequence ID" value="NZ_FONN01000034.1"/>
</dbReference>
<dbReference type="AlphaFoldDB" id="A0A1I2IDE9"/>
<organism evidence="1 2">
    <name type="scientific">Paenibacillus algorifonticola</name>
    <dbReference type="NCBI Taxonomy" id="684063"/>
    <lineage>
        <taxon>Bacteria</taxon>
        <taxon>Bacillati</taxon>
        <taxon>Bacillota</taxon>
        <taxon>Bacilli</taxon>
        <taxon>Bacillales</taxon>
        <taxon>Paenibacillaceae</taxon>
        <taxon>Paenibacillus</taxon>
    </lineage>
</organism>
<evidence type="ECO:0000313" key="2">
    <source>
        <dbReference type="Proteomes" id="UP000183410"/>
    </source>
</evidence>
<dbReference type="EMBL" id="FONN01000034">
    <property type="protein sequence ID" value="SFF40412.1"/>
    <property type="molecule type" value="Genomic_DNA"/>
</dbReference>